<organism evidence="3 4">
    <name type="scientific">Actinoplanes lutulentus</name>
    <dbReference type="NCBI Taxonomy" id="1287878"/>
    <lineage>
        <taxon>Bacteria</taxon>
        <taxon>Bacillati</taxon>
        <taxon>Actinomycetota</taxon>
        <taxon>Actinomycetes</taxon>
        <taxon>Micromonosporales</taxon>
        <taxon>Micromonosporaceae</taxon>
        <taxon>Actinoplanes</taxon>
    </lineage>
</organism>
<keyword evidence="4" id="KW-1185">Reference proteome</keyword>
<dbReference type="InterPro" id="IPR043725">
    <property type="entry name" value="DUF5667"/>
</dbReference>
<evidence type="ECO:0000313" key="4">
    <source>
        <dbReference type="Proteomes" id="UP000249341"/>
    </source>
</evidence>
<proteinExistence type="predicted"/>
<evidence type="ECO:0000256" key="1">
    <source>
        <dbReference type="SAM" id="MobiDB-lite"/>
    </source>
</evidence>
<dbReference type="Pfam" id="PF18915">
    <property type="entry name" value="DUF5667"/>
    <property type="match status" value="1"/>
</dbReference>
<reference evidence="3 4" key="1">
    <citation type="submission" date="2018-06" db="EMBL/GenBank/DDBJ databases">
        <title>Genomic Encyclopedia of Type Strains, Phase III (KMG-III): the genomes of soil and plant-associated and newly described type strains.</title>
        <authorList>
            <person name="Whitman W."/>
        </authorList>
    </citation>
    <scope>NUCLEOTIDE SEQUENCE [LARGE SCALE GENOMIC DNA]</scope>
    <source>
        <strain evidence="3 4">CGMCC 4.7090</strain>
    </source>
</reference>
<sequence>MKFEFLDRRSAERFAELIDEAGGVPRHHTRGQTDEELNRLVAIGNRLGTARPVAPVDSEFRVGLRAMLVATAERDGIGLTAVNDAAPVADTVDGARRSFFGRRIRARGAIVIGVAAGAMAVSGISAASESASPGDALYGVKRSTERAQLAIAGSDVSRGQLSLDFARNRLTEAVAMDGDDPAFRTVLDDMDADTRKGVRLLNTAVVSNKDRKPLTTLNGFVSTQRKAFEPAIDELSPANRDRAAASLALLQDVTARSEQLRTGLNCEKITPNGSDELGPKLRDCDGDSNAGAGTQSKPGHTGGGSKSSSKNNEDPDATPKPSKSGITAKPDVSGDATLPSTVAPTTPATNKKPTKTSTVTPSPSETVTTPPVVIDEEQDSGVLDGLLDNLF</sequence>
<dbReference type="EMBL" id="QLMJ01000006">
    <property type="protein sequence ID" value="RAK37953.1"/>
    <property type="molecule type" value="Genomic_DNA"/>
</dbReference>
<dbReference type="Proteomes" id="UP000249341">
    <property type="component" value="Unassembled WGS sequence"/>
</dbReference>
<dbReference type="AlphaFoldDB" id="A0A327ZIB4"/>
<accession>A0A327ZIB4</accession>
<name>A0A327ZIB4_9ACTN</name>
<gene>
    <name evidence="3" type="ORF">B0I29_106222</name>
</gene>
<feature type="domain" description="DUF5667" evidence="2">
    <location>
        <begin position="131"/>
        <end position="201"/>
    </location>
</feature>
<feature type="region of interest" description="Disordered" evidence="1">
    <location>
        <begin position="266"/>
        <end position="391"/>
    </location>
</feature>
<comment type="caution">
    <text evidence="3">The sequence shown here is derived from an EMBL/GenBank/DDBJ whole genome shotgun (WGS) entry which is preliminary data.</text>
</comment>
<evidence type="ECO:0000313" key="3">
    <source>
        <dbReference type="EMBL" id="RAK37953.1"/>
    </source>
</evidence>
<evidence type="ECO:0000259" key="2">
    <source>
        <dbReference type="Pfam" id="PF18915"/>
    </source>
</evidence>
<feature type="compositionally biased region" description="Low complexity" evidence="1">
    <location>
        <begin position="341"/>
        <end position="373"/>
    </location>
</feature>
<protein>
    <recommendedName>
        <fullName evidence="2">DUF5667 domain-containing protein</fullName>
    </recommendedName>
</protein>